<keyword evidence="4 10" id="KW-0067">ATP-binding</keyword>
<dbReference type="PROSITE" id="PS50893">
    <property type="entry name" value="ABC_TRANSPORTER_2"/>
    <property type="match status" value="1"/>
</dbReference>
<dbReference type="Pfam" id="PF00664">
    <property type="entry name" value="ABC_membrane"/>
    <property type="match status" value="1"/>
</dbReference>
<protein>
    <submittedName>
        <fullName evidence="10">Multidrug ABC transporter ATP-binding protein</fullName>
    </submittedName>
</protein>
<evidence type="ECO:0000259" key="9">
    <source>
        <dbReference type="PROSITE" id="PS50929"/>
    </source>
</evidence>
<dbReference type="InterPro" id="IPR003439">
    <property type="entry name" value="ABC_transporter-like_ATP-bd"/>
</dbReference>
<dbReference type="AlphaFoldDB" id="A0A8J3ND70"/>
<dbReference type="GO" id="GO:0016887">
    <property type="term" value="F:ATP hydrolysis activity"/>
    <property type="evidence" value="ECO:0007669"/>
    <property type="project" value="InterPro"/>
</dbReference>
<comment type="caution">
    <text evidence="10">The sequence shown here is derived from an EMBL/GenBank/DDBJ whole genome shotgun (WGS) entry which is preliminary data.</text>
</comment>
<dbReference type="SMART" id="SM00382">
    <property type="entry name" value="AAA"/>
    <property type="match status" value="1"/>
</dbReference>
<gene>
    <name evidence="10" type="ORF">Aru02nite_35090</name>
</gene>
<dbReference type="FunFam" id="3.40.50.300:FF:000218">
    <property type="entry name" value="Multidrug ABC transporter ATP-binding protein"/>
    <property type="match status" value="1"/>
</dbReference>
<dbReference type="GO" id="GO:0005524">
    <property type="term" value="F:ATP binding"/>
    <property type="evidence" value="ECO:0007669"/>
    <property type="project" value="UniProtKB-KW"/>
</dbReference>
<dbReference type="GO" id="GO:0034040">
    <property type="term" value="F:ATPase-coupled lipid transmembrane transporter activity"/>
    <property type="evidence" value="ECO:0007669"/>
    <property type="project" value="TreeGrafter"/>
</dbReference>
<dbReference type="SUPFAM" id="SSF52540">
    <property type="entry name" value="P-loop containing nucleoside triphosphate hydrolases"/>
    <property type="match status" value="1"/>
</dbReference>
<dbReference type="Proteomes" id="UP000612808">
    <property type="component" value="Unassembled WGS sequence"/>
</dbReference>
<evidence type="ECO:0000313" key="11">
    <source>
        <dbReference type="Proteomes" id="UP000612808"/>
    </source>
</evidence>
<dbReference type="PROSITE" id="PS50929">
    <property type="entry name" value="ABC_TM1F"/>
    <property type="match status" value="1"/>
</dbReference>
<evidence type="ECO:0000256" key="4">
    <source>
        <dbReference type="ARBA" id="ARBA00022840"/>
    </source>
</evidence>
<dbReference type="GO" id="GO:0140359">
    <property type="term" value="F:ABC-type transporter activity"/>
    <property type="evidence" value="ECO:0007669"/>
    <property type="project" value="InterPro"/>
</dbReference>
<evidence type="ECO:0000256" key="5">
    <source>
        <dbReference type="ARBA" id="ARBA00022989"/>
    </source>
</evidence>
<evidence type="ECO:0000256" key="2">
    <source>
        <dbReference type="ARBA" id="ARBA00022692"/>
    </source>
</evidence>
<evidence type="ECO:0000256" key="1">
    <source>
        <dbReference type="ARBA" id="ARBA00004651"/>
    </source>
</evidence>
<feature type="transmembrane region" description="Helical" evidence="7">
    <location>
        <begin position="155"/>
        <end position="178"/>
    </location>
</feature>
<feature type="transmembrane region" description="Helical" evidence="7">
    <location>
        <begin position="184"/>
        <end position="203"/>
    </location>
</feature>
<reference evidence="10" key="1">
    <citation type="submission" date="2021-01" db="EMBL/GenBank/DDBJ databases">
        <title>Whole genome shotgun sequence of Actinocatenispora rupis NBRC 107355.</title>
        <authorList>
            <person name="Komaki H."/>
            <person name="Tamura T."/>
        </authorList>
    </citation>
    <scope>NUCLEOTIDE SEQUENCE</scope>
    <source>
        <strain evidence="10">NBRC 107355</strain>
    </source>
</reference>
<keyword evidence="11" id="KW-1185">Reference proteome</keyword>
<evidence type="ECO:0000256" key="6">
    <source>
        <dbReference type="ARBA" id="ARBA00023136"/>
    </source>
</evidence>
<keyword evidence="6 7" id="KW-0472">Membrane</keyword>
<dbReference type="InterPro" id="IPR036640">
    <property type="entry name" value="ABC1_TM_sf"/>
</dbReference>
<proteinExistence type="predicted"/>
<keyword evidence="2 7" id="KW-0812">Transmembrane</keyword>
<dbReference type="Gene3D" id="1.20.1560.10">
    <property type="entry name" value="ABC transporter type 1, transmembrane domain"/>
    <property type="match status" value="1"/>
</dbReference>
<sequence length="619" mass="65622">MFRLLEDTVDPFRTRDVGTPPAGVWSFLVREFRPLRAVVAASLAVTVVNAGSEVWLIGYAGRLVDLLSSTTPARLWADHGPELIAVAALVLVLRPLVHLLGEGLDDLAFRPNAQALARWRAHRYVSRQSVGWFRRDLAGRIASWVRDGGDAATTAAYCVVHTLSYVLVYVAGSVWLLAATDPRLALPLAAWIALYAGLACWIVPRYRTASARLQDANSAVTGLLVDSYANIDTLALFADRASEDRTGRRVFDTARRAYFGVQRLEVTMNAGMLGLGGLLMVGLVGYGIVLWHAGAAPIGLVAATLALSFRITAMAEWLLDAVSSLFGAVGALRRALAAVAQPLEVTDRAGATALAVRGGGIRLVDVSHHYGKGSGGLDRLSLAIAPGEKVGLVGRSGAGKSTLVNLVLRFFDPEAGRIEIDGQDIAGVTQDSLRAQIAMVPQEASLLHRSVRDNIAYGAADAAVEVAAGKAAADGFIADLRDADGRTGYDAYVGERGVTLSGGQRQRIALARALHKNAPILVLDEATSALDSEVEAAIHDTLDTVMAGRTVIAIAHRLATIARMDRIVVLDSGRIVEDGTHHELLARDGLYAALWARQSGGLLGLSPDGRPAEASRTGD</sequence>
<evidence type="ECO:0000313" key="10">
    <source>
        <dbReference type="EMBL" id="GID12620.1"/>
    </source>
</evidence>
<dbReference type="InterPro" id="IPR027417">
    <property type="entry name" value="P-loop_NTPase"/>
</dbReference>
<dbReference type="Gene3D" id="3.40.50.300">
    <property type="entry name" value="P-loop containing nucleotide triphosphate hydrolases"/>
    <property type="match status" value="1"/>
</dbReference>
<dbReference type="GO" id="GO:0005886">
    <property type="term" value="C:plasma membrane"/>
    <property type="evidence" value="ECO:0007669"/>
    <property type="project" value="UniProtKB-SubCell"/>
</dbReference>
<keyword evidence="5 7" id="KW-1133">Transmembrane helix</keyword>
<dbReference type="PANTHER" id="PTHR24221">
    <property type="entry name" value="ATP-BINDING CASSETTE SUB-FAMILY B"/>
    <property type="match status" value="1"/>
</dbReference>
<dbReference type="PANTHER" id="PTHR24221:SF203">
    <property type="entry name" value="ATP-BINDING_PERMEASE FUSION ABC TRANSPORTER-RELATED"/>
    <property type="match status" value="1"/>
</dbReference>
<feature type="domain" description="ABC transporter" evidence="8">
    <location>
        <begin position="361"/>
        <end position="597"/>
    </location>
</feature>
<evidence type="ECO:0000259" key="8">
    <source>
        <dbReference type="PROSITE" id="PS50893"/>
    </source>
</evidence>
<dbReference type="EMBL" id="BOMB01000019">
    <property type="protein sequence ID" value="GID12620.1"/>
    <property type="molecule type" value="Genomic_DNA"/>
</dbReference>
<dbReference type="Pfam" id="PF00005">
    <property type="entry name" value="ABC_tran"/>
    <property type="match status" value="1"/>
</dbReference>
<comment type="subcellular location">
    <subcellularLocation>
        <location evidence="1">Cell membrane</location>
        <topology evidence="1">Multi-pass membrane protein</topology>
    </subcellularLocation>
</comment>
<dbReference type="InterPro" id="IPR003593">
    <property type="entry name" value="AAA+_ATPase"/>
</dbReference>
<organism evidence="10 11">
    <name type="scientific">Actinocatenispora rupis</name>
    <dbReference type="NCBI Taxonomy" id="519421"/>
    <lineage>
        <taxon>Bacteria</taxon>
        <taxon>Bacillati</taxon>
        <taxon>Actinomycetota</taxon>
        <taxon>Actinomycetes</taxon>
        <taxon>Micromonosporales</taxon>
        <taxon>Micromonosporaceae</taxon>
        <taxon>Actinocatenispora</taxon>
    </lineage>
</organism>
<accession>A0A8J3ND70</accession>
<dbReference type="InterPro" id="IPR011527">
    <property type="entry name" value="ABC1_TM_dom"/>
</dbReference>
<name>A0A8J3ND70_9ACTN</name>
<feature type="transmembrane region" description="Helical" evidence="7">
    <location>
        <begin position="272"/>
        <end position="292"/>
    </location>
</feature>
<dbReference type="PROSITE" id="PS00211">
    <property type="entry name" value="ABC_TRANSPORTER_1"/>
    <property type="match status" value="1"/>
</dbReference>
<dbReference type="RefSeq" id="WP_203658698.1">
    <property type="nucleotide sequence ID" value="NZ_BAAAZM010000013.1"/>
</dbReference>
<evidence type="ECO:0000256" key="3">
    <source>
        <dbReference type="ARBA" id="ARBA00022741"/>
    </source>
</evidence>
<dbReference type="InterPro" id="IPR017871">
    <property type="entry name" value="ABC_transporter-like_CS"/>
</dbReference>
<evidence type="ECO:0000256" key="7">
    <source>
        <dbReference type="SAM" id="Phobius"/>
    </source>
</evidence>
<dbReference type="InterPro" id="IPR039421">
    <property type="entry name" value="Type_1_exporter"/>
</dbReference>
<dbReference type="SUPFAM" id="SSF90123">
    <property type="entry name" value="ABC transporter transmembrane region"/>
    <property type="match status" value="1"/>
</dbReference>
<keyword evidence="3" id="KW-0547">Nucleotide-binding</keyword>
<feature type="domain" description="ABC transmembrane type-1" evidence="9">
    <location>
        <begin position="40"/>
        <end position="325"/>
    </location>
</feature>